<dbReference type="SUPFAM" id="SSF110849">
    <property type="entry name" value="ParB/Sulfiredoxin"/>
    <property type="match status" value="1"/>
</dbReference>
<dbReference type="Gene3D" id="1.10.10.2830">
    <property type="match status" value="1"/>
</dbReference>
<sequence length="595" mass="65902">MNDMTSIAKPRAARAKKTASTTATDARPNAEHAADPISTAIVVPTAPQVFPLRTLTRAAENVRHQRIDEDVTGLADDIVAHGLLQSLIGYQLDGKVEIVGGGRRLAALREVKRRGLIDGDFPVPVLIRDIGEAVELSLADNLQQRTMSPVDEFLAFKALMEHGTNSPEGLAKRFGFSERIVKQRLRLAELAPEILDALADRDITIDAAMAYASSQDRDLQSKVFKVQAKRGWEPHRANNIRHDLKMKGMSTADPLFKFVTAEIYEREGGGYEDDLFDEAGAERQLTHPFLVETKAREMLDFQMVRVEIELQRRDDLSPAIAGYVVPADLRLHAYGTQSKLKAPAGFVQVEKYEHQKMWKTIRHNAIDAHVLVGINNDGELVAWPRTVFVPAEQKHAIAPPSEHMGYVPPDPAEIARQERERGVARWARRLAVPKFAGTEFDGRAFWPDIFEDRSKAAVRDGVPGWLVTVQIFAPDADIAAAMPAAEERYDQAIAERAAAEKAEEEAREGETKRRDDLLALDPLPAVVVIDGEAWFQDEHGHYGTADDEADVYAWRYLIDGAEIEDIGETYGTREDFDAAMAAAGAEPVAAKEVEA</sequence>
<dbReference type="InterPro" id="IPR004437">
    <property type="entry name" value="ParB/RepB/Spo0J"/>
</dbReference>
<dbReference type="EMBL" id="RCZK01000002">
    <property type="protein sequence ID" value="TPG14391.1"/>
    <property type="molecule type" value="Genomic_DNA"/>
</dbReference>
<dbReference type="OrthoDB" id="9813122at2"/>
<dbReference type="InterPro" id="IPR050336">
    <property type="entry name" value="Chromosome_partition/occlusion"/>
</dbReference>
<proteinExistence type="inferred from homology"/>
<feature type="domain" description="ParB-like N-terminal" evidence="3">
    <location>
        <begin position="48"/>
        <end position="142"/>
    </location>
</feature>
<evidence type="ECO:0000256" key="1">
    <source>
        <dbReference type="ARBA" id="ARBA00006295"/>
    </source>
</evidence>
<evidence type="ECO:0000259" key="3">
    <source>
        <dbReference type="SMART" id="SM00470"/>
    </source>
</evidence>
<dbReference type="PANTHER" id="PTHR33375">
    <property type="entry name" value="CHROMOSOME-PARTITIONING PROTEIN PARB-RELATED"/>
    <property type="match status" value="1"/>
</dbReference>
<dbReference type="Pfam" id="PF17762">
    <property type="entry name" value="HTH_ParB"/>
    <property type="match status" value="1"/>
</dbReference>
<gene>
    <name evidence="4" type="ORF">EAH84_03525</name>
</gene>
<feature type="compositionally biased region" description="Low complexity" evidence="2">
    <location>
        <begin position="18"/>
        <end position="27"/>
    </location>
</feature>
<dbReference type="PANTHER" id="PTHR33375:SF7">
    <property type="entry name" value="CHROMOSOME 2-PARTITIONING PROTEIN PARB-RELATED"/>
    <property type="match status" value="1"/>
</dbReference>
<dbReference type="GO" id="GO:0005694">
    <property type="term" value="C:chromosome"/>
    <property type="evidence" value="ECO:0007669"/>
    <property type="project" value="TreeGrafter"/>
</dbReference>
<dbReference type="GO" id="GO:0007059">
    <property type="term" value="P:chromosome segregation"/>
    <property type="evidence" value="ECO:0007669"/>
    <property type="project" value="TreeGrafter"/>
</dbReference>
<evidence type="ECO:0000256" key="2">
    <source>
        <dbReference type="SAM" id="MobiDB-lite"/>
    </source>
</evidence>
<dbReference type="Proteomes" id="UP000318413">
    <property type="component" value="Unassembled WGS sequence"/>
</dbReference>
<keyword evidence="5" id="KW-1185">Reference proteome</keyword>
<dbReference type="Gene3D" id="3.90.1530.30">
    <property type="match status" value="1"/>
</dbReference>
<dbReference type="InterPro" id="IPR036086">
    <property type="entry name" value="ParB/Sulfiredoxin_sf"/>
</dbReference>
<organism evidence="4 5">
    <name type="scientific">Sphingomonas oligophenolica</name>
    <dbReference type="NCBI Taxonomy" id="301154"/>
    <lineage>
        <taxon>Bacteria</taxon>
        <taxon>Pseudomonadati</taxon>
        <taxon>Pseudomonadota</taxon>
        <taxon>Alphaproteobacteria</taxon>
        <taxon>Sphingomonadales</taxon>
        <taxon>Sphingomonadaceae</taxon>
        <taxon>Sphingomonas</taxon>
    </lineage>
</organism>
<dbReference type="SMART" id="SM00470">
    <property type="entry name" value="ParB"/>
    <property type="match status" value="1"/>
</dbReference>
<evidence type="ECO:0000313" key="5">
    <source>
        <dbReference type="Proteomes" id="UP000318413"/>
    </source>
</evidence>
<dbReference type="SUPFAM" id="SSF109709">
    <property type="entry name" value="KorB DNA-binding domain-like"/>
    <property type="match status" value="1"/>
</dbReference>
<feature type="region of interest" description="Disordered" evidence="2">
    <location>
        <begin position="1"/>
        <end position="35"/>
    </location>
</feature>
<dbReference type="InterPro" id="IPR041468">
    <property type="entry name" value="HTH_ParB/Spo0J"/>
</dbReference>
<dbReference type="AlphaFoldDB" id="A0A502CRQ0"/>
<name>A0A502CRQ0_9SPHN</name>
<comment type="similarity">
    <text evidence="1">Belongs to the ParB family.</text>
</comment>
<comment type="caution">
    <text evidence="4">The sequence shown here is derived from an EMBL/GenBank/DDBJ whole genome shotgun (WGS) entry which is preliminary data.</text>
</comment>
<dbReference type="CDD" id="cd16406">
    <property type="entry name" value="ParB_N_like"/>
    <property type="match status" value="1"/>
</dbReference>
<dbReference type="Pfam" id="PF02195">
    <property type="entry name" value="ParB_N"/>
    <property type="match status" value="1"/>
</dbReference>
<protein>
    <submittedName>
        <fullName evidence="4">ParB/RepB/Spo0J family partition protein</fullName>
    </submittedName>
</protein>
<accession>A0A502CRQ0</accession>
<dbReference type="InterPro" id="IPR003115">
    <property type="entry name" value="ParB_N"/>
</dbReference>
<evidence type="ECO:0000313" key="4">
    <source>
        <dbReference type="EMBL" id="TPG14391.1"/>
    </source>
</evidence>
<dbReference type="NCBIfam" id="TIGR00180">
    <property type="entry name" value="parB_part"/>
    <property type="match status" value="1"/>
</dbReference>
<dbReference type="FunFam" id="1.10.10.2830:FF:000001">
    <property type="entry name" value="Chromosome partitioning protein ParB"/>
    <property type="match status" value="1"/>
</dbReference>
<reference evidence="4 5" key="1">
    <citation type="journal article" date="2019" name="Environ. Microbiol.">
        <title>Species interactions and distinct microbial communities in high Arctic permafrost affected cryosols are associated with the CH4 and CO2 gas fluxes.</title>
        <authorList>
            <person name="Altshuler I."/>
            <person name="Hamel J."/>
            <person name="Turney S."/>
            <person name="Magnuson E."/>
            <person name="Levesque R."/>
            <person name="Greer C."/>
            <person name="Whyte L.G."/>
        </authorList>
    </citation>
    <scope>NUCLEOTIDE SEQUENCE [LARGE SCALE GENOMIC DNA]</scope>
    <source>
        <strain evidence="4 5">S5.1</strain>
    </source>
</reference>
<dbReference type="RefSeq" id="WP_140867781.1">
    <property type="nucleotide sequence ID" value="NZ_RCZK01000002.1"/>
</dbReference>
<dbReference type="GO" id="GO:0003677">
    <property type="term" value="F:DNA binding"/>
    <property type="evidence" value="ECO:0007669"/>
    <property type="project" value="InterPro"/>
</dbReference>